<keyword evidence="3" id="KW-0418">Kinase</keyword>
<dbReference type="Pfam" id="PF01513">
    <property type="entry name" value="NAD_kinase"/>
    <property type="match status" value="1"/>
</dbReference>
<feature type="compositionally biased region" description="Basic and acidic residues" evidence="6">
    <location>
        <begin position="136"/>
        <end position="152"/>
    </location>
</feature>
<dbReference type="STRING" id="559304.G8YM61"/>
<dbReference type="GO" id="GO:0005759">
    <property type="term" value="C:mitochondrial matrix"/>
    <property type="evidence" value="ECO:0007669"/>
    <property type="project" value="EnsemblFungi"/>
</dbReference>
<dbReference type="InterPro" id="IPR017438">
    <property type="entry name" value="ATP-NAD_kinase_N"/>
</dbReference>
<dbReference type="InterPro" id="IPR016064">
    <property type="entry name" value="NAD/diacylglycerol_kinase_sf"/>
</dbReference>
<gene>
    <name evidence="7" type="primary">Piso0_001964</name>
    <name evidence="7" type="ORF">GNLVRS01_PISO0F01765g</name>
</gene>
<keyword evidence="2" id="KW-0808">Transferase</keyword>
<dbReference type="PANTHER" id="PTHR20275">
    <property type="entry name" value="NAD KINASE"/>
    <property type="match status" value="1"/>
</dbReference>
<dbReference type="PANTHER" id="PTHR20275:SF26">
    <property type="entry name" value="NADH KINASE POS5, MITOCHONDRIAL"/>
    <property type="match status" value="1"/>
</dbReference>
<feature type="region of interest" description="Disordered" evidence="6">
    <location>
        <begin position="128"/>
        <end position="152"/>
    </location>
</feature>
<evidence type="ECO:0000313" key="8">
    <source>
        <dbReference type="Proteomes" id="UP000005222"/>
    </source>
</evidence>
<dbReference type="Proteomes" id="UP000005222">
    <property type="component" value="Chromosome F"/>
</dbReference>
<dbReference type="Gene3D" id="3.40.50.10330">
    <property type="entry name" value="Probable inorganic polyphosphate/atp-NAD kinase, domain 1"/>
    <property type="match status" value="1"/>
</dbReference>
<dbReference type="OrthoDB" id="24581at2759"/>
<dbReference type="GO" id="GO:0042736">
    <property type="term" value="F:NADH kinase activity"/>
    <property type="evidence" value="ECO:0007669"/>
    <property type="project" value="EnsemblFungi"/>
</dbReference>
<dbReference type="FunCoup" id="G8YM61">
    <property type="interactions" value="35"/>
</dbReference>
<dbReference type="Pfam" id="PF20143">
    <property type="entry name" value="NAD_kinase_C"/>
    <property type="match status" value="1"/>
</dbReference>
<evidence type="ECO:0000256" key="3">
    <source>
        <dbReference type="ARBA" id="ARBA00022777"/>
    </source>
</evidence>
<evidence type="ECO:0000256" key="5">
    <source>
        <dbReference type="ARBA" id="ARBA00023027"/>
    </source>
</evidence>
<dbReference type="FunFam" id="2.60.200.30:FF:000014">
    <property type="entry name" value="Mitochondrial NADH kinase"/>
    <property type="match status" value="1"/>
</dbReference>
<dbReference type="EMBL" id="FO082054">
    <property type="protein sequence ID" value="CCE88457.1"/>
    <property type="molecule type" value="Genomic_DNA"/>
</dbReference>
<dbReference type="GO" id="GO:0016226">
    <property type="term" value="P:iron-sulfur cluster assembly"/>
    <property type="evidence" value="ECO:0007669"/>
    <property type="project" value="EnsemblFungi"/>
</dbReference>
<evidence type="ECO:0000256" key="4">
    <source>
        <dbReference type="ARBA" id="ARBA00022857"/>
    </source>
</evidence>
<dbReference type="SUPFAM" id="SSF111331">
    <property type="entry name" value="NAD kinase/diacylglycerol kinase-like"/>
    <property type="match status" value="1"/>
</dbReference>
<dbReference type="OMA" id="IPKYQES"/>
<keyword evidence="4" id="KW-0521">NADP</keyword>
<keyword evidence="5" id="KW-0520">NAD</keyword>
<dbReference type="eggNOG" id="KOG2178">
    <property type="taxonomic scope" value="Eukaryota"/>
</dbReference>
<dbReference type="InParanoid" id="G8YM61"/>
<keyword evidence="8" id="KW-1185">Reference proteome</keyword>
<dbReference type="InterPro" id="IPR002504">
    <property type="entry name" value="NADK"/>
</dbReference>
<dbReference type="HOGENOM" id="CLU_008831_10_2_1"/>
<evidence type="ECO:0000256" key="2">
    <source>
        <dbReference type="ARBA" id="ARBA00022679"/>
    </source>
</evidence>
<evidence type="ECO:0000313" key="7">
    <source>
        <dbReference type="EMBL" id="CCE88457.1"/>
    </source>
</evidence>
<name>G8YM61_PICSO</name>
<proteinExistence type="inferred from homology"/>
<dbReference type="AlphaFoldDB" id="G8YM61"/>
<accession>G8YM61</accession>
<evidence type="ECO:0000256" key="6">
    <source>
        <dbReference type="SAM" id="MobiDB-lite"/>
    </source>
</evidence>
<dbReference type="GO" id="GO:0019674">
    <property type="term" value="P:NAD+ metabolic process"/>
    <property type="evidence" value="ECO:0007669"/>
    <property type="project" value="InterPro"/>
</dbReference>
<evidence type="ECO:0000256" key="1">
    <source>
        <dbReference type="ARBA" id="ARBA00010995"/>
    </source>
</evidence>
<dbReference type="GO" id="GO:0003951">
    <property type="term" value="F:NAD+ kinase activity"/>
    <property type="evidence" value="ECO:0007669"/>
    <property type="project" value="InterPro"/>
</dbReference>
<organism evidence="7 8">
    <name type="scientific">Pichia sorbitophila (strain ATCC MYA-4447 / BCRC 22081 / CBS 7064 / NBRC 10061 / NRRL Y-12695)</name>
    <name type="common">Hybrid yeast</name>
    <dbReference type="NCBI Taxonomy" id="559304"/>
    <lineage>
        <taxon>Eukaryota</taxon>
        <taxon>Fungi</taxon>
        <taxon>Dikarya</taxon>
        <taxon>Ascomycota</taxon>
        <taxon>Saccharomycotina</taxon>
        <taxon>Pichiomycetes</taxon>
        <taxon>Debaryomycetaceae</taxon>
        <taxon>Millerozyma</taxon>
    </lineage>
</organism>
<dbReference type="HAMAP" id="MF_00361">
    <property type="entry name" value="NAD_kinase"/>
    <property type="match status" value="1"/>
</dbReference>
<dbReference type="InterPro" id="IPR017437">
    <property type="entry name" value="ATP-NAD_kinase_PpnK-typ_C"/>
</dbReference>
<protein>
    <submittedName>
        <fullName evidence="7">Piso0_001964 protein</fullName>
    </submittedName>
</protein>
<sequence>MVPSRVICSLTRHRNSEGLTRKVGGVKTLIRSYCVGEGKKDALMKNDLVTIRSCSELRNAISPEFVASPHSKLYGIIWNTPLQNVYVVKKPWNKDTTLATYEFIRHLHAHYPAVNVIVNENTAEEVIEQSDSNAEIQRRENERTETDDSKRSESVIYTGSVEEIVKKTDLIVTIGGDGTILRAVSAFSNTSVPPIVSFAMGTLGFLLPFNFTKHAETFKSVYDSTAKALHRSRLECHVVRGSGASPELSEKAKEYRANRFQSPTQATMQHAINDIFLHRGSQPNLISLDIFIDNTFLTTTTGDGLTFATPTGSTAYSLSAGGSIAHPLVRCIIMTPVCPRSLSFRPLILPATSHIMIKLSENNRNTSIKLSIDGIPQQDVMPGDSIHIVSDSGTIYIPGKHDPPPFLASRNDFDNVINPSTIHESCTVSTSSANPSNRLRRSGIWCVASGENGWFKDINELLCFNSTFAAKNRS</sequence>
<comment type="similarity">
    <text evidence="1">Belongs to the NAD kinase family.</text>
</comment>
<reference evidence="7 8" key="1">
    <citation type="journal article" date="2012" name="G3 (Bethesda)">
        <title>Pichia sorbitophila, an interspecies yeast hybrid reveals early steps of genome resolution following polyploidization.</title>
        <authorList>
            <person name="Leh Louis V."/>
            <person name="Despons L."/>
            <person name="Friedrich A."/>
            <person name="Martin T."/>
            <person name="Durrens P."/>
            <person name="Casaregola S."/>
            <person name="Neuveglise C."/>
            <person name="Fairhead C."/>
            <person name="Marck C."/>
            <person name="Cruz J.A."/>
            <person name="Straub M.L."/>
            <person name="Kugler V."/>
            <person name="Sacerdot C."/>
            <person name="Uzunov Z."/>
            <person name="Thierry A."/>
            <person name="Weiss S."/>
            <person name="Bleykasten C."/>
            <person name="De Montigny J."/>
            <person name="Jacques N."/>
            <person name="Jung P."/>
            <person name="Lemaire M."/>
            <person name="Mallet S."/>
            <person name="Morel G."/>
            <person name="Richard G.F."/>
            <person name="Sarkar A."/>
            <person name="Savel G."/>
            <person name="Schacherer J."/>
            <person name="Seret M.L."/>
            <person name="Talla E."/>
            <person name="Samson G."/>
            <person name="Jubin C."/>
            <person name="Poulain J."/>
            <person name="Vacherie B."/>
            <person name="Barbe V."/>
            <person name="Pelletier E."/>
            <person name="Sherman D.J."/>
            <person name="Westhof E."/>
            <person name="Weissenbach J."/>
            <person name="Baret P.V."/>
            <person name="Wincker P."/>
            <person name="Gaillardin C."/>
            <person name="Dujon B."/>
            <person name="Souciet J.L."/>
        </authorList>
    </citation>
    <scope>NUCLEOTIDE SEQUENCE [LARGE SCALE GENOMIC DNA]</scope>
    <source>
        <strain evidence="8">ATCC MYA-4447 / BCRC 22081 / CBS 7064 / NBRC 10061 / NRRL Y-12695</strain>
    </source>
</reference>
<dbReference type="GO" id="GO:0006741">
    <property type="term" value="P:NADP+ biosynthetic process"/>
    <property type="evidence" value="ECO:0007669"/>
    <property type="project" value="EnsemblFungi"/>
</dbReference>
<dbReference type="Gene3D" id="2.60.200.30">
    <property type="entry name" value="Probable inorganic polyphosphate/atp-NAD kinase, domain 2"/>
    <property type="match status" value="1"/>
</dbReference>
<dbReference type="GO" id="GO:0034599">
    <property type="term" value="P:cellular response to oxidative stress"/>
    <property type="evidence" value="ECO:0007669"/>
    <property type="project" value="EnsemblFungi"/>
</dbReference>